<sequence>MTPSAVPGFGEFEEIETTDTLWRFDRSFLTSRWTCIWGRGCQGILAQPAEHLAQGCCSVGAELDGEDEAMNLAALAATIPPHLFQFGAEAASGGIFREPDRTNTRVVEGACIFLNRPGFAGGAGCSLHLAALDSGESPIDWKPSVCWQLPIKIDWADRGDGGEVATVRRWKREDWGDDEEDLAWWCTEAPEAYVGDTPVVDSLREELQAMLGEPVYVELRRRMQ</sequence>
<accession>A0A6J6SDL0</accession>
<dbReference type="AlphaFoldDB" id="A0A6J6SDL0"/>
<gene>
    <name evidence="1" type="ORF">UFOPK2602_02456</name>
    <name evidence="2" type="ORF">UFOPK2806_01488</name>
    <name evidence="3" type="ORF">UFOPK4306_00829</name>
</gene>
<reference evidence="1" key="1">
    <citation type="submission" date="2020-05" db="EMBL/GenBank/DDBJ databases">
        <authorList>
            <person name="Chiriac C."/>
            <person name="Salcher M."/>
            <person name="Ghai R."/>
            <person name="Kavagutti S V."/>
        </authorList>
    </citation>
    <scope>NUCLEOTIDE SEQUENCE</scope>
</reference>
<name>A0A6J6SDL0_9ZZZZ</name>
<evidence type="ECO:0000313" key="1">
    <source>
        <dbReference type="EMBL" id="CAB4732964.1"/>
    </source>
</evidence>
<dbReference type="Pfam" id="PF11307">
    <property type="entry name" value="DUF3109"/>
    <property type="match status" value="1"/>
</dbReference>
<evidence type="ECO:0000313" key="3">
    <source>
        <dbReference type="EMBL" id="CAB5058980.1"/>
    </source>
</evidence>
<proteinExistence type="predicted"/>
<organism evidence="1">
    <name type="scientific">freshwater metagenome</name>
    <dbReference type="NCBI Taxonomy" id="449393"/>
    <lineage>
        <taxon>unclassified sequences</taxon>
        <taxon>metagenomes</taxon>
        <taxon>ecological metagenomes</taxon>
    </lineage>
</organism>
<dbReference type="EMBL" id="CAEZYY010000019">
    <property type="protein sequence ID" value="CAB4758521.1"/>
    <property type="molecule type" value="Genomic_DNA"/>
</dbReference>
<protein>
    <submittedName>
        <fullName evidence="1">Unannotated protein</fullName>
    </submittedName>
</protein>
<dbReference type="InterPro" id="IPR021458">
    <property type="entry name" value="Rv0495c"/>
</dbReference>
<dbReference type="EMBL" id="CAFBQP010000025">
    <property type="protein sequence ID" value="CAB5058980.1"/>
    <property type="molecule type" value="Genomic_DNA"/>
</dbReference>
<dbReference type="EMBL" id="CAEZXX010000269">
    <property type="protein sequence ID" value="CAB4732964.1"/>
    <property type="molecule type" value="Genomic_DNA"/>
</dbReference>
<evidence type="ECO:0000313" key="2">
    <source>
        <dbReference type="EMBL" id="CAB4758521.1"/>
    </source>
</evidence>